<dbReference type="GO" id="GO:0003677">
    <property type="term" value="F:DNA binding"/>
    <property type="evidence" value="ECO:0007669"/>
    <property type="project" value="UniProtKB-KW"/>
</dbReference>
<keyword evidence="2" id="KW-0238">DNA-binding</keyword>
<evidence type="ECO:0000256" key="3">
    <source>
        <dbReference type="ARBA" id="ARBA00023163"/>
    </source>
</evidence>
<evidence type="ECO:0000256" key="4">
    <source>
        <dbReference type="SAM" id="MobiDB-lite"/>
    </source>
</evidence>
<evidence type="ECO:0000313" key="7">
    <source>
        <dbReference type="Proteomes" id="UP000664167"/>
    </source>
</evidence>
<name>A0A939F7J9_9ACTN</name>
<dbReference type="Proteomes" id="UP000664167">
    <property type="component" value="Unassembled WGS sequence"/>
</dbReference>
<feature type="domain" description="HTH gntR-type" evidence="5">
    <location>
        <begin position="6"/>
        <end position="73"/>
    </location>
</feature>
<dbReference type="InterPro" id="IPR036390">
    <property type="entry name" value="WH_DNA-bd_sf"/>
</dbReference>
<dbReference type="SMART" id="SM00895">
    <property type="entry name" value="FCD"/>
    <property type="match status" value="1"/>
</dbReference>
<keyword evidence="7" id="KW-1185">Reference proteome</keyword>
<evidence type="ECO:0000256" key="1">
    <source>
        <dbReference type="ARBA" id="ARBA00023015"/>
    </source>
</evidence>
<comment type="caution">
    <text evidence="6">The sequence shown here is derived from an EMBL/GenBank/DDBJ whole genome shotgun (WGS) entry which is preliminary data.</text>
</comment>
<sequence length="244" mass="26832">MAGEKATRGGVVYAQIRDDIFQGVFEPGQRLRLVELSQRFSVSQSVVREALTRLSEQALVHAAPQQGFSVVTVSLADLNELTEARIEIETLVLRRSMERGDITWEASVVAAHHHLAGTDGLRGDGTLNPDWFPVHERFHQTMLEGCGNARLLAAALSLRDAATLYRRWSLPVGHDTERDVAGEHQAIVGAVLDRDVDTAAELLARHIDRTSDALRTVIEKDHATVTLPDPTTQARRRPAGQRGA</sequence>
<dbReference type="InterPro" id="IPR000524">
    <property type="entry name" value="Tscrpt_reg_HTH_GntR"/>
</dbReference>
<dbReference type="Pfam" id="PF00392">
    <property type="entry name" value="GntR"/>
    <property type="match status" value="1"/>
</dbReference>
<dbReference type="SUPFAM" id="SSF48008">
    <property type="entry name" value="GntR ligand-binding domain-like"/>
    <property type="match status" value="1"/>
</dbReference>
<evidence type="ECO:0000313" key="6">
    <source>
        <dbReference type="EMBL" id="MBO0513053.1"/>
    </source>
</evidence>
<dbReference type="GO" id="GO:0003700">
    <property type="term" value="F:DNA-binding transcription factor activity"/>
    <property type="evidence" value="ECO:0007669"/>
    <property type="project" value="InterPro"/>
</dbReference>
<evidence type="ECO:0000256" key="2">
    <source>
        <dbReference type="ARBA" id="ARBA00023125"/>
    </source>
</evidence>
<dbReference type="SUPFAM" id="SSF46785">
    <property type="entry name" value="Winged helix' DNA-binding domain"/>
    <property type="match status" value="1"/>
</dbReference>
<keyword evidence="3" id="KW-0804">Transcription</keyword>
<dbReference type="InterPro" id="IPR036388">
    <property type="entry name" value="WH-like_DNA-bd_sf"/>
</dbReference>
<dbReference type="Gene3D" id="1.20.120.530">
    <property type="entry name" value="GntR ligand-binding domain-like"/>
    <property type="match status" value="1"/>
</dbReference>
<dbReference type="SMART" id="SM00345">
    <property type="entry name" value="HTH_GNTR"/>
    <property type="match status" value="1"/>
</dbReference>
<accession>A0A939F7J9</accession>
<dbReference type="InterPro" id="IPR011711">
    <property type="entry name" value="GntR_C"/>
</dbReference>
<dbReference type="AlphaFoldDB" id="A0A939F7J9"/>
<dbReference type="Pfam" id="PF07729">
    <property type="entry name" value="FCD"/>
    <property type="match status" value="1"/>
</dbReference>
<protein>
    <submittedName>
        <fullName evidence="6">GntR family transcriptional regulator</fullName>
    </submittedName>
</protein>
<evidence type="ECO:0000259" key="5">
    <source>
        <dbReference type="PROSITE" id="PS50949"/>
    </source>
</evidence>
<dbReference type="InterPro" id="IPR008920">
    <property type="entry name" value="TF_FadR/GntR_C"/>
</dbReference>
<reference evidence="6" key="1">
    <citation type="submission" date="2021-03" db="EMBL/GenBank/DDBJ databases">
        <title>Streptomyces poriferae sp. nov., a novel marine sponge-derived Actinobacteria species with anti-MRSA activity.</title>
        <authorList>
            <person name="Sandoval-Powers M."/>
            <person name="Kralova S."/>
            <person name="Nguyen G.-S."/>
            <person name="Fawwal D."/>
            <person name="Degnes K."/>
            <person name="Klinkenberg G."/>
            <person name="Sletta H."/>
            <person name="Wentzel A."/>
            <person name="Liles M.R."/>
        </authorList>
    </citation>
    <scope>NUCLEOTIDE SEQUENCE</scope>
    <source>
        <strain evidence="6">DSM 41794</strain>
    </source>
</reference>
<feature type="region of interest" description="Disordered" evidence="4">
    <location>
        <begin position="224"/>
        <end position="244"/>
    </location>
</feature>
<proteinExistence type="predicted"/>
<dbReference type="Gene3D" id="1.10.10.10">
    <property type="entry name" value="Winged helix-like DNA-binding domain superfamily/Winged helix DNA-binding domain"/>
    <property type="match status" value="1"/>
</dbReference>
<dbReference type="EMBL" id="JAFLRJ010000132">
    <property type="protein sequence ID" value="MBO0513053.1"/>
    <property type="molecule type" value="Genomic_DNA"/>
</dbReference>
<dbReference type="PANTHER" id="PTHR43537">
    <property type="entry name" value="TRANSCRIPTIONAL REGULATOR, GNTR FAMILY"/>
    <property type="match status" value="1"/>
</dbReference>
<organism evidence="6 7">
    <name type="scientific">Streptomyces beijiangensis</name>
    <dbReference type="NCBI Taxonomy" id="163361"/>
    <lineage>
        <taxon>Bacteria</taxon>
        <taxon>Bacillati</taxon>
        <taxon>Actinomycetota</taxon>
        <taxon>Actinomycetes</taxon>
        <taxon>Kitasatosporales</taxon>
        <taxon>Streptomycetaceae</taxon>
        <taxon>Streptomyces</taxon>
    </lineage>
</organism>
<gene>
    <name evidence="6" type="ORF">J0695_14750</name>
</gene>
<dbReference type="PANTHER" id="PTHR43537:SF20">
    <property type="entry name" value="HTH-TYPE TRANSCRIPTIONAL REPRESSOR GLAR"/>
    <property type="match status" value="1"/>
</dbReference>
<dbReference type="PROSITE" id="PS50949">
    <property type="entry name" value="HTH_GNTR"/>
    <property type="match status" value="1"/>
</dbReference>
<dbReference type="RefSeq" id="WP_206962481.1">
    <property type="nucleotide sequence ID" value="NZ_BAAAJJ010000010.1"/>
</dbReference>
<keyword evidence="1" id="KW-0805">Transcription regulation</keyword>
<feature type="compositionally biased region" description="Basic residues" evidence="4">
    <location>
        <begin position="234"/>
        <end position="244"/>
    </location>
</feature>